<dbReference type="InterPro" id="IPR012061">
    <property type="entry name" value="Glu_synth_lsu_3"/>
</dbReference>
<dbReference type="OrthoDB" id="287000at2"/>
<organism evidence="1 2">
    <name type="scientific">Rhodococcoides kyotonense</name>
    <dbReference type="NCBI Taxonomy" id="398843"/>
    <lineage>
        <taxon>Bacteria</taxon>
        <taxon>Bacillati</taxon>
        <taxon>Actinomycetota</taxon>
        <taxon>Actinomycetes</taxon>
        <taxon>Mycobacteriales</taxon>
        <taxon>Nocardiaceae</taxon>
        <taxon>Rhodococcoides</taxon>
    </lineage>
</organism>
<dbReference type="SUPFAM" id="SSF69336">
    <property type="entry name" value="Alpha subunit of glutamate synthase, C-terminal domain"/>
    <property type="match status" value="1"/>
</dbReference>
<dbReference type="RefSeq" id="WP_089252893.1">
    <property type="nucleotide sequence ID" value="NZ_FZOW01000036.1"/>
</dbReference>
<name>A0A239NE75_9NOCA</name>
<dbReference type="PIRSF" id="PIRSF006519">
    <property type="entry name" value="GOGAT_dom3"/>
    <property type="match status" value="1"/>
</dbReference>
<evidence type="ECO:0000313" key="1">
    <source>
        <dbReference type="EMBL" id="SNT52734.1"/>
    </source>
</evidence>
<dbReference type="GO" id="GO:0016491">
    <property type="term" value="F:oxidoreductase activity"/>
    <property type="evidence" value="ECO:0007669"/>
    <property type="project" value="InterPro"/>
</dbReference>
<dbReference type="Gene3D" id="2.160.20.60">
    <property type="entry name" value="Glutamate synthase, alpha subunit, C-terminal domain"/>
    <property type="match status" value="1"/>
</dbReference>
<sequence length="234" mass="24242">MAPSVITTQETTVVDLQTSSTREVNELLSSPQAPKSLTITGPQGAHALACGLDSDIDVTIEGHVGYYCAGMNQKATVTVTGNAGVGVAENMMSGRVHIKGDASQSAGATAHGGLLVVEGNAAARCGISMKGVDIVVGGNIGHMSAFMGQAGRLVVCGNAGEALGDSIYEARIYVRGTVASLGADCIKKDMRDEHLAELKELLDAAGLEHDPSEFTRYGSARQLYNFHVDNASAY</sequence>
<protein>
    <submittedName>
        <fullName evidence="1">Glutamate synthase domain-containing protein 3</fullName>
    </submittedName>
</protein>
<dbReference type="PANTHER" id="PTHR39673">
    <property type="entry name" value="TUNGSTEN FORMYLMETHANOFURAN DEHYDROGENASE, SUBUNIT C (FWDC)"/>
    <property type="match status" value="1"/>
</dbReference>
<gene>
    <name evidence="1" type="ORF">SAMN05421642_13610</name>
</gene>
<evidence type="ECO:0000313" key="2">
    <source>
        <dbReference type="Proteomes" id="UP000198327"/>
    </source>
</evidence>
<proteinExistence type="predicted"/>
<accession>A0A239NE75</accession>
<keyword evidence="2" id="KW-1185">Reference proteome</keyword>
<dbReference type="AlphaFoldDB" id="A0A239NE75"/>
<reference evidence="2" key="1">
    <citation type="submission" date="2017-06" db="EMBL/GenBank/DDBJ databases">
        <authorList>
            <person name="Varghese N."/>
            <person name="Submissions S."/>
        </authorList>
    </citation>
    <scope>NUCLEOTIDE SEQUENCE [LARGE SCALE GENOMIC DNA]</scope>
    <source>
        <strain evidence="2">JCM 23211</strain>
    </source>
</reference>
<dbReference type="EMBL" id="FZOW01000036">
    <property type="protein sequence ID" value="SNT52734.1"/>
    <property type="molecule type" value="Genomic_DNA"/>
</dbReference>
<dbReference type="InterPro" id="IPR036485">
    <property type="entry name" value="Glu_synth_asu_C_sf"/>
</dbReference>
<dbReference type="Proteomes" id="UP000198327">
    <property type="component" value="Unassembled WGS sequence"/>
</dbReference>
<dbReference type="CDD" id="cd00504">
    <property type="entry name" value="GXGXG"/>
    <property type="match status" value="1"/>
</dbReference>
<dbReference type="PANTHER" id="PTHR39673:SF5">
    <property type="entry name" value="TUNGSTEN-CONTAINING FORMYLMETHANOFURAN DEHYDROGENASE 2 SUBUNIT C"/>
    <property type="match status" value="1"/>
</dbReference>